<evidence type="ECO:0000256" key="2">
    <source>
        <dbReference type="SAM" id="MobiDB-lite"/>
    </source>
</evidence>
<dbReference type="InterPro" id="IPR027304">
    <property type="entry name" value="Trigger_fact/SurA_dom_sf"/>
</dbReference>
<gene>
    <name evidence="4" type="ORF">GGQ64_004033</name>
</gene>
<evidence type="ECO:0000256" key="3">
    <source>
        <dbReference type="SAM" id="SignalP"/>
    </source>
</evidence>
<dbReference type="SUPFAM" id="SSF109998">
    <property type="entry name" value="Triger factor/SurA peptide-binding domain-like"/>
    <property type="match status" value="1"/>
</dbReference>
<feature type="signal peptide" evidence="3">
    <location>
        <begin position="1"/>
        <end position="21"/>
    </location>
</feature>
<dbReference type="PANTHER" id="PTHR47637">
    <property type="entry name" value="CHAPERONE SURA"/>
    <property type="match status" value="1"/>
</dbReference>
<dbReference type="GO" id="GO:0003755">
    <property type="term" value="F:peptidyl-prolyl cis-trans isomerase activity"/>
    <property type="evidence" value="ECO:0007669"/>
    <property type="project" value="UniProtKB-EC"/>
</dbReference>
<accession>A0A7W6GL15</accession>
<dbReference type="Pfam" id="PF13624">
    <property type="entry name" value="SurA_N_3"/>
    <property type="match status" value="1"/>
</dbReference>
<proteinExistence type="predicted"/>
<protein>
    <submittedName>
        <fullName evidence="4">Peptidyl-prolyl cis-trans isomerase SurA</fullName>
        <ecNumber evidence="4">5.2.1.8</ecNumber>
    </submittedName>
</protein>
<feature type="region of interest" description="Disordered" evidence="2">
    <location>
        <begin position="284"/>
        <end position="314"/>
    </location>
</feature>
<feature type="chain" id="PRO_5031015551" evidence="3">
    <location>
        <begin position="22"/>
        <end position="314"/>
    </location>
</feature>
<dbReference type="Proteomes" id="UP000574761">
    <property type="component" value="Unassembled WGS sequence"/>
</dbReference>
<sequence>MTNMMSMMRAMALGTVILATAAAVAPPFAGPAAAAATGVEAVVNGSAITSGDVARRAAFLKLQRTKSTRDIARQQLIDETLKRSEIARQRMSVSTADVDASYARFAASNKMTTDQLNKILDQAGVGSDHFKQYIAVQMSWPRVVNARYGNGPGGKSLVERMQESGGQKPSTTEYFLQQVIFVVPEKRRNAILGKRQAEAEASRSKYPGCDDAKIFAATMHDVSIKELGRVLAPQLPEDWKPLIEKAQGNTTGTRVTPRGVEYLGICKKREVNDDMAAEMVFRAEELGKSGGEKDDSNSQKYLDELRSKAQIVNR</sequence>
<dbReference type="AlphaFoldDB" id="A0A7W6GL15"/>
<dbReference type="RefSeq" id="WP_183807048.1">
    <property type="nucleotide sequence ID" value="NZ_JACIEE010000008.1"/>
</dbReference>
<comment type="caution">
    <text evidence="4">The sequence shown here is derived from an EMBL/GenBank/DDBJ whole genome shotgun (WGS) entry which is preliminary data.</text>
</comment>
<dbReference type="EMBL" id="JACIEE010000008">
    <property type="protein sequence ID" value="MBB3978798.1"/>
    <property type="molecule type" value="Genomic_DNA"/>
</dbReference>
<dbReference type="EC" id="5.2.1.8" evidence="4"/>
<evidence type="ECO:0000313" key="5">
    <source>
        <dbReference type="Proteomes" id="UP000574761"/>
    </source>
</evidence>
<dbReference type="PANTHER" id="PTHR47637:SF1">
    <property type="entry name" value="CHAPERONE SURA"/>
    <property type="match status" value="1"/>
</dbReference>
<feature type="compositionally biased region" description="Basic and acidic residues" evidence="2">
    <location>
        <begin position="284"/>
        <end position="307"/>
    </location>
</feature>
<dbReference type="InterPro" id="IPR050280">
    <property type="entry name" value="OMP_Chaperone_SurA"/>
</dbReference>
<dbReference type="Gene3D" id="1.10.4030.10">
    <property type="entry name" value="Porin chaperone SurA, peptide-binding domain"/>
    <property type="match status" value="1"/>
</dbReference>
<keyword evidence="4" id="KW-0413">Isomerase</keyword>
<organism evidence="4 5">
    <name type="scientific">Mycoplana azooxidifex</name>
    <dbReference type="NCBI Taxonomy" id="1636188"/>
    <lineage>
        <taxon>Bacteria</taxon>
        <taxon>Pseudomonadati</taxon>
        <taxon>Pseudomonadota</taxon>
        <taxon>Alphaproteobacteria</taxon>
        <taxon>Hyphomicrobiales</taxon>
        <taxon>Rhizobiaceae</taxon>
        <taxon>Mycoplana</taxon>
    </lineage>
</organism>
<keyword evidence="1 3" id="KW-0732">Signal</keyword>
<evidence type="ECO:0000313" key="4">
    <source>
        <dbReference type="EMBL" id="MBB3978798.1"/>
    </source>
</evidence>
<name>A0A7W6GL15_9HYPH</name>
<keyword evidence="5" id="KW-1185">Reference proteome</keyword>
<evidence type="ECO:0000256" key="1">
    <source>
        <dbReference type="ARBA" id="ARBA00022729"/>
    </source>
</evidence>
<reference evidence="4 5" key="1">
    <citation type="submission" date="2020-08" db="EMBL/GenBank/DDBJ databases">
        <title>Genomic Encyclopedia of Type Strains, Phase IV (KMG-IV): sequencing the most valuable type-strain genomes for metagenomic binning, comparative biology and taxonomic classification.</title>
        <authorList>
            <person name="Goeker M."/>
        </authorList>
    </citation>
    <scope>NUCLEOTIDE SEQUENCE [LARGE SCALE GENOMIC DNA]</scope>
    <source>
        <strain evidence="4 5">DSM 100211</strain>
    </source>
</reference>